<reference evidence="2 3" key="1">
    <citation type="submission" date="2024-01" db="EMBL/GenBank/DDBJ databases">
        <title>A telomere-to-telomere, gap-free genome of sweet tea (Lithocarpus litseifolius).</title>
        <authorList>
            <person name="Zhou J."/>
        </authorList>
    </citation>
    <scope>NUCLEOTIDE SEQUENCE [LARGE SCALE GENOMIC DNA]</scope>
    <source>
        <strain evidence="2">Zhou-2022a</strain>
        <tissue evidence="2">Leaf</tissue>
    </source>
</reference>
<comment type="caution">
    <text evidence="2">The sequence shown here is derived from an EMBL/GenBank/DDBJ whole genome shotgun (WGS) entry which is preliminary data.</text>
</comment>
<sequence>MSNLTKLEFVAFEISGKNYLSWTLDAEIHLEAKNHRDTIKVGNQASLQDRAKSMIFIHHHLHEELKSEYLTVKDPLVFWNDLKERYENQKSVILPKAPYNWLNLRLQDFKSAIIEQNIELLLKNHQSRLTGSTPFTEANGTSFDKHRGNYVRGRGRGRNNQYREDRTHNSSKRNSTPYHQKNQNGKGLQNKPSKSHEIKCYRCGMEGHWSRISRTPKHLVDLYQASIKEKGKGIETNFVDHNDPVDPMNSLDLLNGVDMTHLDVSDFFEDVDGNFDNLIGDENVQILQHGLKSL</sequence>
<feature type="compositionally biased region" description="Polar residues" evidence="1">
    <location>
        <begin position="172"/>
        <end position="192"/>
    </location>
</feature>
<dbReference type="PANTHER" id="PTHR33325">
    <property type="entry name" value="ZINC FINGER, CCHC-TYPE-RELATED"/>
    <property type="match status" value="1"/>
</dbReference>
<gene>
    <name evidence="2" type="ORF">SO802_016795</name>
</gene>
<evidence type="ECO:0000256" key="1">
    <source>
        <dbReference type="SAM" id="MobiDB-lite"/>
    </source>
</evidence>
<dbReference type="AlphaFoldDB" id="A0AAW2CY66"/>
<evidence type="ECO:0008006" key="4">
    <source>
        <dbReference type="Google" id="ProtNLM"/>
    </source>
</evidence>
<dbReference type="EMBL" id="JAZDWU010000005">
    <property type="protein sequence ID" value="KAL0003014.1"/>
    <property type="molecule type" value="Genomic_DNA"/>
</dbReference>
<protein>
    <recommendedName>
        <fullName evidence="4">CCHC-type domain-containing protein</fullName>
    </recommendedName>
</protein>
<keyword evidence="3" id="KW-1185">Reference proteome</keyword>
<accession>A0AAW2CY66</accession>
<dbReference type="Proteomes" id="UP001459277">
    <property type="component" value="Unassembled WGS sequence"/>
</dbReference>
<name>A0AAW2CY66_9ROSI</name>
<feature type="compositionally biased region" description="Polar residues" evidence="1">
    <location>
        <begin position="132"/>
        <end position="142"/>
    </location>
</feature>
<evidence type="ECO:0000313" key="2">
    <source>
        <dbReference type="EMBL" id="KAL0003014.1"/>
    </source>
</evidence>
<evidence type="ECO:0000313" key="3">
    <source>
        <dbReference type="Proteomes" id="UP001459277"/>
    </source>
</evidence>
<feature type="region of interest" description="Disordered" evidence="1">
    <location>
        <begin position="132"/>
        <end position="195"/>
    </location>
</feature>
<proteinExistence type="predicted"/>
<dbReference type="PANTHER" id="PTHR33325:SF11">
    <property type="entry name" value="COLD SHOCK DOMAIN-CONTAINING PROTEIN 4-LIKE"/>
    <property type="match status" value="1"/>
</dbReference>
<organism evidence="2 3">
    <name type="scientific">Lithocarpus litseifolius</name>
    <dbReference type="NCBI Taxonomy" id="425828"/>
    <lineage>
        <taxon>Eukaryota</taxon>
        <taxon>Viridiplantae</taxon>
        <taxon>Streptophyta</taxon>
        <taxon>Embryophyta</taxon>
        <taxon>Tracheophyta</taxon>
        <taxon>Spermatophyta</taxon>
        <taxon>Magnoliopsida</taxon>
        <taxon>eudicotyledons</taxon>
        <taxon>Gunneridae</taxon>
        <taxon>Pentapetalae</taxon>
        <taxon>rosids</taxon>
        <taxon>fabids</taxon>
        <taxon>Fagales</taxon>
        <taxon>Fagaceae</taxon>
        <taxon>Lithocarpus</taxon>
    </lineage>
</organism>